<reference evidence="3" key="1">
    <citation type="submission" date="2024-03" db="EMBL/GenBank/DDBJ databases">
        <title>WGS assembly of Saponaria officinalis var. Norfolk2.</title>
        <authorList>
            <person name="Jenkins J."/>
            <person name="Shu S."/>
            <person name="Grimwood J."/>
            <person name="Barry K."/>
            <person name="Goodstein D."/>
            <person name="Schmutz J."/>
            <person name="Leebens-Mack J."/>
            <person name="Osbourn A."/>
        </authorList>
    </citation>
    <scope>NUCLEOTIDE SEQUENCE [LARGE SCALE GENOMIC DNA]</scope>
    <source>
        <strain evidence="3">JIC</strain>
    </source>
</reference>
<feature type="region of interest" description="Disordered" evidence="1">
    <location>
        <begin position="224"/>
        <end position="250"/>
    </location>
</feature>
<proteinExistence type="predicted"/>
<accession>A0AAW1ILC1</accession>
<keyword evidence="4" id="KW-1185">Reference proteome</keyword>
<dbReference type="AlphaFoldDB" id="A0AAW1ILC1"/>
<dbReference type="InterPro" id="IPR005162">
    <property type="entry name" value="Retrotrans_gag_dom"/>
</dbReference>
<dbReference type="EMBL" id="JBDFQZ010000009">
    <property type="protein sequence ID" value="KAK9690535.1"/>
    <property type="molecule type" value="Genomic_DNA"/>
</dbReference>
<name>A0AAW1ILC1_SAPOF</name>
<dbReference type="Proteomes" id="UP001443914">
    <property type="component" value="Unassembled WGS sequence"/>
</dbReference>
<evidence type="ECO:0000313" key="4">
    <source>
        <dbReference type="Proteomes" id="UP001443914"/>
    </source>
</evidence>
<protein>
    <recommendedName>
        <fullName evidence="2">Retrotransposon gag domain-containing protein</fullName>
    </recommendedName>
</protein>
<organism evidence="3 4">
    <name type="scientific">Saponaria officinalis</name>
    <name type="common">Common soapwort</name>
    <name type="synonym">Lychnis saponaria</name>
    <dbReference type="NCBI Taxonomy" id="3572"/>
    <lineage>
        <taxon>Eukaryota</taxon>
        <taxon>Viridiplantae</taxon>
        <taxon>Streptophyta</taxon>
        <taxon>Embryophyta</taxon>
        <taxon>Tracheophyta</taxon>
        <taxon>Spermatophyta</taxon>
        <taxon>Magnoliopsida</taxon>
        <taxon>eudicotyledons</taxon>
        <taxon>Gunneridae</taxon>
        <taxon>Pentapetalae</taxon>
        <taxon>Caryophyllales</taxon>
        <taxon>Caryophyllaceae</taxon>
        <taxon>Caryophylleae</taxon>
        <taxon>Saponaria</taxon>
    </lineage>
</organism>
<sequence>MVRPRGESSQGEETDAVRIRRLEDAILALANHVIQTGQQQQQQQHQQPTIFDRFARYRPPTYDGTCDPVLLEAWIREMEKLFTATQCPESQKIDVASYYLQKEAENWWAISRVTNQAAPGFGWTRFCEVLKKRFYPDELRWQKEKEFLQLEQGNLSVQAYADKFMELSRFATTMIPDEDSRVRRFEKNLIPKVRSIVAGIPSATFQQAYDRALSVYASVKAGEAETERRNPDTSRVLKEKRPFSPQPSYQEAKRPSLSLYRDDYRLVVILLSPRLRCVRGAVSLTIQVRSATVPRWCAINARRRGITFMNALRSRDIRRGVLVLVPVWVPRLGRGALLS</sequence>
<comment type="caution">
    <text evidence="3">The sequence shown here is derived from an EMBL/GenBank/DDBJ whole genome shotgun (WGS) entry which is preliminary data.</text>
</comment>
<gene>
    <name evidence="3" type="ORF">RND81_09G135500</name>
</gene>
<evidence type="ECO:0000256" key="1">
    <source>
        <dbReference type="SAM" id="MobiDB-lite"/>
    </source>
</evidence>
<evidence type="ECO:0000259" key="2">
    <source>
        <dbReference type="Pfam" id="PF03732"/>
    </source>
</evidence>
<feature type="domain" description="Retrotransposon gag" evidence="2">
    <location>
        <begin position="95"/>
        <end position="185"/>
    </location>
</feature>
<feature type="compositionally biased region" description="Basic and acidic residues" evidence="1">
    <location>
        <begin position="224"/>
        <end position="242"/>
    </location>
</feature>
<evidence type="ECO:0000313" key="3">
    <source>
        <dbReference type="EMBL" id="KAK9690535.1"/>
    </source>
</evidence>
<dbReference type="Pfam" id="PF03732">
    <property type="entry name" value="Retrotrans_gag"/>
    <property type="match status" value="1"/>
</dbReference>